<keyword evidence="3 5" id="KW-1133">Transmembrane helix</keyword>
<dbReference type="PROSITE" id="PS50929">
    <property type="entry name" value="ABC_TM1F"/>
    <property type="match status" value="1"/>
</dbReference>
<dbReference type="CDD" id="cd07346">
    <property type="entry name" value="ABC_6TM_exporters"/>
    <property type="match status" value="1"/>
</dbReference>
<sequence>MEKTVFGYVWQYSRQQQIIMTLMSAASLPFLYLYYEVPKTIINQAIQGSGVEYPLNISKKLTFSAFGVEIPLLGPFDLLIEQTPYLFILCALFLILVGVNQGFKFVINIYKGLTGERMLRRLRFELYGRVLRFPLPVFGKMSQGEIIPMITSEVEPLGGFIGNAFSLPAFQGGYLATILAFLFVQDWRMAVAAVALYPLQLWLIPKLQMKVNLLGKERVARVRRLSERIGETVQGVQEAHAHDNSNFMLTDFSDQLYWIYGVRERIYRKKFVIKFLNNSIQQLGPFCFYSIGGYFVIHGQLEVGTLVAAIAAHKDLAAPWKELLAYYQMQADASIKYEQVVSQFSPAGIREPEYQMVEPDKLEPLTGELAAANLTLIDDQEAPVIDGVSFRLSLNKRYAIVGSGGSGKEELTLLLARLIDPNGGTVNI</sequence>
<accession>A0A382DLB0</accession>
<evidence type="ECO:0000256" key="3">
    <source>
        <dbReference type="ARBA" id="ARBA00022989"/>
    </source>
</evidence>
<keyword evidence="4 5" id="KW-0472">Membrane</keyword>
<dbReference type="SUPFAM" id="SSF90123">
    <property type="entry name" value="ABC transporter transmembrane region"/>
    <property type="match status" value="1"/>
</dbReference>
<dbReference type="InterPro" id="IPR039421">
    <property type="entry name" value="Type_1_exporter"/>
</dbReference>
<feature type="non-terminal residue" evidence="7">
    <location>
        <position position="428"/>
    </location>
</feature>
<dbReference type="GO" id="GO:0016020">
    <property type="term" value="C:membrane"/>
    <property type="evidence" value="ECO:0007669"/>
    <property type="project" value="UniProtKB-SubCell"/>
</dbReference>
<feature type="transmembrane region" description="Helical" evidence="5">
    <location>
        <begin position="85"/>
        <end position="110"/>
    </location>
</feature>
<dbReference type="Gene3D" id="3.40.50.300">
    <property type="entry name" value="P-loop containing nucleotide triphosphate hydrolases"/>
    <property type="match status" value="1"/>
</dbReference>
<dbReference type="SUPFAM" id="SSF52540">
    <property type="entry name" value="P-loop containing nucleoside triphosphate hydrolases"/>
    <property type="match status" value="1"/>
</dbReference>
<proteinExistence type="predicted"/>
<dbReference type="GO" id="GO:0015421">
    <property type="term" value="F:ABC-type oligopeptide transporter activity"/>
    <property type="evidence" value="ECO:0007669"/>
    <property type="project" value="TreeGrafter"/>
</dbReference>
<name>A0A382DLB0_9ZZZZ</name>
<dbReference type="AlphaFoldDB" id="A0A382DLB0"/>
<dbReference type="InterPro" id="IPR011527">
    <property type="entry name" value="ABC1_TM_dom"/>
</dbReference>
<gene>
    <name evidence="7" type="ORF">METZ01_LOCUS192104</name>
</gene>
<dbReference type="EMBL" id="UINC01039989">
    <property type="protein sequence ID" value="SVB39250.1"/>
    <property type="molecule type" value="Genomic_DNA"/>
</dbReference>
<evidence type="ECO:0000256" key="2">
    <source>
        <dbReference type="ARBA" id="ARBA00022692"/>
    </source>
</evidence>
<dbReference type="InterPro" id="IPR036640">
    <property type="entry name" value="ABC1_TM_sf"/>
</dbReference>
<evidence type="ECO:0000259" key="6">
    <source>
        <dbReference type="PROSITE" id="PS50929"/>
    </source>
</evidence>
<dbReference type="Pfam" id="PF00664">
    <property type="entry name" value="ABC_membrane"/>
    <property type="match status" value="1"/>
</dbReference>
<keyword evidence="2 5" id="KW-0812">Transmembrane</keyword>
<organism evidence="7">
    <name type="scientific">marine metagenome</name>
    <dbReference type="NCBI Taxonomy" id="408172"/>
    <lineage>
        <taxon>unclassified sequences</taxon>
        <taxon>metagenomes</taxon>
        <taxon>ecological metagenomes</taxon>
    </lineage>
</organism>
<dbReference type="GO" id="GO:0005524">
    <property type="term" value="F:ATP binding"/>
    <property type="evidence" value="ECO:0007669"/>
    <property type="project" value="InterPro"/>
</dbReference>
<feature type="transmembrane region" description="Helical" evidence="5">
    <location>
        <begin position="18"/>
        <end position="35"/>
    </location>
</feature>
<dbReference type="PANTHER" id="PTHR43394:SF1">
    <property type="entry name" value="ATP-BINDING CASSETTE SUB-FAMILY B MEMBER 10, MITOCHONDRIAL"/>
    <property type="match status" value="1"/>
</dbReference>
<dbReference type="PANTHER" id="PTHR43394">
    <property type="entry name" value="ATP-DEPENDENT PERMEASE MDL1, MITOCHONDRIAL"/>
    <property type="match status" value="1"/>
</dbReference>
<reference evidence="7" key="1">
    <citation type="submission" date="2018-05" db="EMBL/GenBank/DDBJ databases">
        <authorList>
            <person name="Lanie J.A."/>
            <person name="Ng W.-L."/>
            <person name="Kazmierczak K.M."/>
            <person name="Andrzejewski T.M."/>
            <person name="Davidsen T.M."/>
            <person name="Wayne K.J."/>
            <person name="Tettelin H."/>
            <person name="Glass J.I."/>
            <person name="Rusch D."/>
            <person name="Podicherti R."/>
            <person name="Tsui H.-C.T."/>
            <person name="Winkler M.E."/>
        </authorList>
    </citation>
    <scope>NUCLEOTIDE SEQUENCE</scope>
</reference>
<feature type="domain" description="ABC transmembrane type-1" evidence="6">
    <location>
        <begin position="77"/>
        <end position="312"/>
    </location>
</feature>
<protein>
    <recommendedName>
        <fullName evidence="6">ABC transmembrane type-1 domain-containing protein</fullName>
    </recommendedName>
</protein>
<evidence type="ECO:0000313" key="7">
    <source>
        <dbReference type="EMBL" id="SVB39250.1"/>
    </source>
</evidence>
<comment type="subcellular location">
    <subcellularLocation>
        <location evidence="1">Membrane</location>
        <topology evidence="1">Multi-pass membrane protein</topology>
    </subcellularLocation>
</comment>
<evidence type="ECO:0000256" key="5">
    <source>
        <dbReference type="SAM" id="Phobius"/>
    </source>
</evidence>
<evidence type="ECO:0000256" key="1">
    <source>
        <dbReference type="ARBA" id="ARBA00004141"/>
    </source>
</evidence>
<dbReference type="Gene3D" id="1.20.1560.10">
    <property type="entry name" value="ABC transporter type 1, transmembrane domain"/>
    <property type="match status" value="1"/>
</dbReference>
<feature type="transmembrane region" description="Helical" evidence="5">
    <location>
        <begin position="157"/>
        <end position="181"/>
    </location>
</feature>
<evidence type="ECO:0000256" key="4">
    <source>
        <dbReference type="ARBA" id="ARBA00023136"/>
    </source>
</evidence>
<dbReference type="InterPro" id="IPR027417">
    <property type="entry name" value="P-loop_NTPase"/>
</dbReference>